<dbReference type="STRING" id="101127.A0A1X2GBL8"/>
<sequence>MSVPTSMNAIVLEKFGGPEVLKYKQVPTPQVKAPTDILVRVKAAGVNPVDAKLRAGNLMSFAVKKNAILGGDFAGVVVAKGTKVTDFEVGDAVMGKVHLPSGPQGTYAEYVLLTQNDKAVTKKPDYLSFEEAASYGIALITAIQALVVDKPLSIDPPRPGEPVPKVLVIGASGGVGCFGVQVGKAIGAEVVAICSGKNAEFVKGLGADRVVDYNDPAALDDLATETETYDVLFDLVGGDKYYNKLVHILKRDGVFTTAVGPSEHMGSEHVGFCGMLGTVGWIGRRKLFGARRFKMILSLPDDKYDWAMSKWFPDQKIKPFVSKENIIALQDVAEAHRRIETHRVTGKIILRVDSQ</sequence>
<dbReference type="Pfam" id="PF13602">
    <property type="entry name" value="ADH_zinc_N_2"/>
    <property type="match status" value="1"/>
</dbReference>
<gene>
    <name evidence="2" type="ORF">DM01DRAFT_1325466</name>
</gene>
<dbReference type="OrthoDB" id="201656at2759"/>
<dbReference type="SUPFAM" id="SSF51735">
    <property type="entry name" value="NAD(P)-binding Rossmann-fold domains"/>
    <property type="match status" value="1"/>
</dbReference>
<accession>A0A1X2GBL8</accession>
<dbReference type="InterPro" id="IPR013154">
    <property type="entry name" value="ADH-like_N"/>
</dbReference>
<dbReference type="EMBL" id="MCGT01000025">
    <property type="protein sequence ID" value="ORX49899.1"/>
    <property type="molecule type" value="Genomic_DNA"/>
</dbReference>
<keyword evidence="3" id="KW-1185">Reference proteome</keyword>
<dbReference type="Proteomes" id="UP000242146">
    <property type="component" value="Unassembled WGS sequence"/>
</dbReference>
<proteinExistence type="predicted"/>
<name>A0A1X2GBL8_9FUNG</name>
<comment type="caution">
    <text evidence="2">The sequence shown here is derived from an EMBL/GenBank/DDBJ whole genome shotgun (WGS) entry which is preliminary data.</text>
</comment>
<dbReference type="InterPro" id="IPR020843">
    <property type="entry name" value="ER"/>
</dbReference>
<dbReference type="CDD" id="cd08267">
    <property type="entry name" value="MDR1"/>
    <property type="match status" value="1"/>
</dbReference>
<dbReference type="InterPro" id="IPR011032">
    <property type="entry name" value="GroES-like_sf"/>
</dbReference>
<dbReference type="SMART" id="SM00829">
    <property type="entry name" value="PKS_ER"/>
    <property type="match status" value="1"/>
</dbReference>
<evidence type="ECO:0000259" key="1">
    <source>
        <dbReference type="SMART" id="SM00829"/>
    </source>
</evidence>
<feature type="domain" description="Enoyl reductase (ER)" evidence="1">
    <location>
        <begin position="16"/>
        <end position="350"/>
    </location>
</feature>
<dbReference type="PANTHER" id="PTHR11695:SF648">
    <property type="entry name" value="ZINC-BINDING OXIDOREDUCTASE"/>
    <property type="match status" value="1"/>
</dbReference>
<evidence type="ECO:0000313" key="2">
    <source>
        <dbReference type="EMBL" id="ORX49899.1"/>
    </source>
</evidence>
<dbReference type="Gene3D" id="3.90.180.10">
    <property type="entry name" value="Medium-chain alcohol dehydrogenases, catalytic domain"/>
    <property type="match status" value="1"/>
</dbReference>
<protein>
    <submittedName>
        <fullName evidence="2">GroES-like protein</fullName>
    </submittedName>
</protein>
<dbReference type="SUPFAM" id="SSF50129">
    <property type="entry name" value="GroES-like"/>
    <property type="match status" value="1"/>
</dbReference>
<dbReference type="InterPro" id="IPR050700">
    <property type="entry name" value="YIM1/Zinc_Alcohol_DH_Fams"/>
</dbReference>
<dbReference type="Gene3D" id="3.40.50.720">
    <property type="entry name" value="NAD(P)-binding Rossmann-like Domain"/>
    <property type="match status" value="1"/>
</dbReference>
<organism evidence="2 3">
    <name type="scientific">Hesseltinella vesiculosa</name>
    <dbReference type="NCBI Taxonomy" id="101127"/>
    <lineage>
        <taxon>Eukaryota</taxon>
        <taxon>Fungi</taxon>
        <taxon>Fungi incertae sedis</taxon>
        <taxon>Mucoromycota</taxon>
        <taxon>Mucoromycotina</taxon>
        <taxon>Mucoromycetes</taxon>
        <taxon>Mucorales</taxon>
        <taxon>Cunninghamellaceae</taxon>
        <taxon>Hesseltinella</taxon>
    </lineage>
</organism>
<dbReference type="Pfam" id="PF08240">
    <property type="entry name" value="ADH_N"/>
    <property type="match status" value="1"/>
</dbReference>
<evidence type="ECO:0000313" key="3">
    <source>
        <dbReference type="Proteomes" id="UP000242146"/>
    </source>
</evidence>
<dbReference type="GO" id="GO:0016491">
    <property type="term" value="F:oxidoreductase activity"/>
    <property type="evidence" value="ECO:0007669"/>
    <property type="project" value="InterPro"/>
</dbReference>
<dbReference type="PANTHER" id="PTHR11695">
    <property type="entry name" value="ALCOHOL DEHYDROGENASE RELATED"/>
    <property type="match status" value="1"/>
</dbReference>
<dbReference type="InterPro" id="IPR036291">
    <property type="entry name" value="NAD(P)-bd_dom_sf"/>
</dbReference>
<dbReference type="AlphaFoldDB" id="A0A1X2GBL8"/>
<reference evidence="2 3" key="1">
    <citation type="submission" date="2016-07" db="EMBL/GenBank/DDBJ databases">
        <title>Pervasive Adenine N6-methylation of Active Genes in Fungi.</title>
        <authorList>
            <consortium name="DOE Joint Genome Institute"/>
            <person name="Mondo S.J."/>
            <person name="Dannebaum R.O."/>
            <person name="Kuo R.C."/>
            <person name="Labutti K."/>
            <person name="Haridas S."/>
            <person name="Kuo A."/>
            <person name="Salamov A."/>
            <person name="Ahrendt S.R."/>
            <person name="Lipzen A."/>
            <person name="Sullivan W."/>
            <person name="Andreopoulos W.B."/>
            <person name="Clum A."/>
            <person name="Lindquist E."/>
            <person name="Daum C."/>
            <person name="Ramamoorthy G.K."/>
            <person name="Gryganskyi A."/>
            <person name="Culley D."/>
            <person name="Magnuson J.K."/>
            <person name="James T.Y."/>
            <person name="O'Malley M.A."/>
            <person name="Stajich J.E."/>
            <person name="Spatafora J.W."/>
            <person name="Visel A."/>
            <person name="Grigoriev I.V."/>
        </authorList>
    </citation>
    <scope>NUCLEOTIDE SEQUENCE [LARGE SCALE GENOMIC DNA]</scope>
    <source>
        <strain evidence="2 3">NRRL 3301</strain>
    </source>
</reference>